<evidence type="ECO:0000256" key="1">
    <source>
        <dbReference type="ARBA" id="ARBA00004371"/>
    </source>
</evidence>
<dbReference type="GO" id="GO:0070492">
    <property type="term" value="F:oligosaccharide binding"/>
    <property type="evidence" value="ECO:0007669"/>
    <property type="project" value="TreeGrafter"/>
</dbReference>
<dbReference type="VEuPathDB" id="VectorBase:SCAU008635"/>
<dbReference type="FunFam" id="3.10.50.10:FF:000002">
    <property type="entry name" value="Chitinase domain-containing protein 1"/>
    <property type="match status" value="1"/>
</dbReference>
<proteinExistence type="inferred from homology"/>
<evidence type="ECO:0000256" key="4">
    <source>
        <dbReference type="ARBA" id="ARBA00022525"/>
    </source>
</evidence>
<dbReference type="Proteomes" id="UP000095300">
    <property type="component" value="Unassembled WGS sequence"/>
</dbReference>
<dbReference type="PROSITE" id="PS51910">
    <property type="entry name" value="GH18_2"/>
    <property type="match status" value="1"/>
</dbReference>
<keyword evidence="6" id="KW-0458">Lysosome</keyword>
<feature type="chain" id="PRO_5014271790" description="Chitinase domain-containing protein 1" evidence="8">
    <location>
        <begin position="23"/>
        <end position="391"/>
    </location>
</feature>
<organism evidence="10 11">
    <name type="scientific">Stomoxys calcitrans</name>
    <name type="common">Stable fly</name>
    <name type="synonym">Conops calcitrans</name>
    <dbReference type="NCBI Taxonomy" id="35570"/>
    <lineage>
        <taxon>Eukaryota</taxon>
        <taxon>Metazoa</taxon>
        <taxon>Ecdysozoa</taxon>
        <taxon>Arthropoda</taxon>
        <taxon>Hexapoda</taxon>
        <taxon>Insecta</taxon>
        <taxon>Pterygota</taxon>
        <taxon>Neoptera</taxon>
        <taxon>Endopterygota</taxon>
        <taxon>Diptera</taxon>
        <taxon>Brachycera</taxon>
        <taxon>Muscomorpha</taxon>
        <taxon>Muscoidea</taxon>
        <taxon>Muscidae</taxon>
        <taxon>Stomoxys</taxon>
    </lineage>
</organism>
<dbReference type="InterPro" id="IPR011583">
    <property type="entry name" value="Chitinase_II/V-like_cat"/>
</dbReference>
<evidence type="ECO:0000313" key="11">
    <source>
        <dbReference type="Proteomes" id="UP000095300"/>
    </source>
</evidence>
<dbReference type="Gene3D" id="3.10.50.10">
    <property type="match status" value="1"/>
</dbReference>
<comment type="similarity">
    <text evidence="3">Belongs to the glycosyl hydrolase 18 family.</text>
</comment>
<protein>
    <recommendedName>
        <fullName evidence="7">Chitinase domain-containing protein 1</fullName>
    </recommendedName>
</protein>
<reference evidence="10" key="2">
    <citation type="submission" date="2020-05" db="UniProtKB">
        <authorList>
            <consortium name="EnsemblMetazoa"/>
        </authorList>
    </citation>
    <scope>IDENTIFICATION</scope>
    <source>
        <strain evidence="10">USDA</strain>
    </source>
</reference>
<keyword evidence="5 8" id="KW-0732">Signal</keyword>
<dbReference type="OrthoDB" id="10254444at2759"/>
<evidence type="ECO:0000256" key="2">
    <source>
        <dbReference type="ARBA" id="ARBA00004613"/>
    </source>
</evidence>
<evidence type="ECO:0000256" key="6">
    <source>
        <dbReference type="ARBA" id="ARBA00023228"/>
    </source>
</evidence>
<accession>A0A1I8PJI5</accession>
<evidence type="ECO:0000256" key="8">
    <source>
        <dbReference type="SAM" id="SignalP"/>
    </source>
</evidence>
<dbReference type="EnsemblMetazoa" id="SCAU008635-RA">
    <property type="protein sequence ID" value="SCAU008635-PA"/>
    <property type="gene ID" value="SCAU008635"/>
</dbReference>
<dbReference type="KEGG" id="scac:106083083"/>
<dbReference type="EnsemblMetazoa" id="SCAU008635-RB">
    <property type="protein sequence ID" value="SCAU008635-PB"/>
    <property type="gene ID" value="SCAU008635"/>
</dbReference>
<dbReference type="FunFam" id="3.20.20.80:FF:000028">
    <property type="entry name" value="Chitinase domain-containing protein 1"/>
    <property type="match status" value="1"/>
</dbReference>
<gene>
    <name evidence="10" type="primary">106083083</name>
</gene>
<dbReference type="GO" id="GO:0008061">
    <property type="term" value="F:chitin binding"/>
    <property type="evidence" value="ECO:0007669"/>
    <property type="project" value="InterPro"/>
</dbReference>
<dbReference type="PANTHER" id="PTHR46066">
    <property type="entry name" value="CHITINASE DOMAIN-CONTAINING PROTEIN 1 FAMILY MEMBER"/>
    <property type="match status" value="1"/>
</dbReference>
<dbReference type="GO" id="GO:0005975">
    <property type="term" value="P:carbohydrate metabolic process"/>
    <property type="evidence" value="ECO:0007669"/>
    <property type="project" value="InterPro"/>
</dbReference>
<comment type="subcellular location">
    <subcellularLocation>
        <location evidence="1">Lysosome</location>
    </subcellularLocation>
    <subcellularLocation>
        <location evidence="2">Secreted</location>
    </subcellularLocation>
</comment>
<dbReference type="STRING" id="35570.A0A1I8PJI5"/>
<dbReference type="SMART" id="SM00636">
    <property type="entry name" value="Glyco_18"/>
    <property type="match status" value="1"/>
</dbReference>
<feature type="domain" description="GH18" evidence="9">
    <location>
        <begin position="77"/>
        <end position="391"/>
    </location>
</feature>
<feature type="signal peptide" evidence="8">
    <location>
        <begin position="1"/>
        <end position="22"/>
    </location>
</feature>
<dbReference type="CDD" id="cd02876">
    <property type="entry name" value="GH18_SI-CLP"/>
    <property type="match status" value="1"/>
</dbReference>
<dbReference type="SUPFAM" id="SSF51445">
    <property type="entry name" value="(Trans)glycosidases"/>
    <property type="match status" value="1"/>
</dbReference>
<evidence type="ECO:0000256" key="5">
    <source>
        <dbReference type="ARBA" id="ARBA00022729"/>
    </source>
</evidence>
<reference evidence="11" key="1">
    <citation type="submission" date="2015-05" db="EMBL/GenBank/DDBJ databases">
        <authorList>
            <person name="Wilson R.K."/>
            <person name="Warren W.C."/>
            <person name="Olafson P."/>
        </authorList>
    </citation>
    <scope>NUCLEOTIDE SEQUENCE [LARGE SCALE GENOMIC DNA]</scope>
    <source>
        <strain evidence="11">USDA</strain>
    </source>
</reference>
<name>A0A1I8PJI5_STOCA</name>
<dbReference type="GO" id="GO:0005576">
    <property type="term" value="C:extracellular region"/>
    <property type="evidence" value="ECO:0007669"/>
    <property type="project" value="UniProtKB-SubCell"/>
</dbReference>
<dbReference type="Pfam" id="PF00704">
    <property type="entry name" value="Glyco_hydro_18"/>
    <property type="match status" value="1"/>
</dbReference>
<dbReference type="GO" id="GO:0005764">
    <property type="term" value="C:lysosome"/>
    <property type="evidence" value="ECO:0007669"/>
    <property type="project" value="UniProtKB-SubCell"/>
</dbReference>
<dbReference type="PANTHER" id="PTHR46066:SF2">
    <property type="entry name" value="CHITINASE DOMAIN-CONTAINING PROTEIN 1"/>
    <property type="match status" value="1"/>
</dbReference>
<dbReference type="AlphaFoldDB" id="A0A1I8PJI5"/>
<dbReference type="InterPro" id="IPR029070">
    <property type="entry name" value="Chitinase_insertion_sf"/>
</dbReference>
<dbReference type="InterPro" id="IPR001223">
    <property type="entry name" value="Glyco_hydro18_cat"/>
</dbReference>
<dbReference type="InterPro" id="IPR017853">
    <property type="entry name" value="GH"/>
</dbReference>
<dbReference type="Gene3D" id="3.20.20.80">
    <property type="entry name" value="Glycosidases"/>
    <property type="match status" value="1"/>
</dbReference>
<evidence type="ECO:0000313" key="10">
    <source>
        <dbReference type="EnsemblMetazoa" id="SCAU008635-PA"/>
    </source>
</evidence>
<dbReference type="GO" id="GO:0012505">
    <property type="term" value="C:endomembrane system"/>
    <property type="evidence" value="ECO:0007669"/>
    <property type="project" value="TreeGrafter"/>
</dbReference>
<keyword evidence="11" id="KW-1185">Reference proteome</keyword>
<evidence type="ECO:0000256" key="7">
    <source>
        <dbReference type="ARBA" id="ARBA00040976"/>
    </source>
</evidence>
<evidence type="ECO:0000259" key="9">
    <source>
        <dbReference type="PROSITE" id="PS51910"/>
    </source>
</evidence>
<evidence type="ECO:0000256" key="3">
    <source>
        <dbReference type="ARBA" id="ARBA00009336"/>
    </source>
</evidence>
<keyword evidence="4" id="KW-0964">Secreted</keyword>
<sequence>MAKGSLILELLLLACYISLAVATITPGKKQTAPKVKTGPSDLSVFDLDLIQQEPTSKEILINCGAYYKDTTVRNFNGTVLGFVTPWNSHGYDVAKLFAMKFDIISPVWFQIVKHGEAYKIQGTHDIDARWMKTVRDKGKTAIGTTSFFPRFLFENFRNEDFNKLFTSEKEKNKLVNVLIQTCVEHGFNGVVLEYWLQLAGHVSDKFLLKLTIDLSEALAARDLKVILVIPPYRQQMENIFTSYHFEQLYQHVYKFSLMTYDFSSVQRPGANSPMYWIKQSIEHIVPSKSEEQRSKILMGLNMYGNDYTPDGGGPIVSGDYLSLLKHLKKRLVLDEKDVENFFEVKTHTGRHYVFYPTLFSIHERLKLAQELGVGISIWELGQGLDYFYDLF</sequence>